<dbReference type="InterPro" id="IPR002060">
    <property type="entry name" value="Squ/phyt_synthse"/>
</dbReference>
<dbReference type="AlphaFoldDB" id="A0A1N7JW53"/>
<name>A0A1N7JW53_9BACL</name>
<proteinExistence type="predicted"/>
<reference evidence="2" key="1">
    <citation type="submission" date="2017-01" db="EMBL/GenBank/DDBJ databases">
        <authorList>
            <person name="Varghese N."/>
            <person name="Submissions S."/>
        </authorList>
    </citation>
    <scope>NUCLEOTIDE SEQUENCE [LARGE SCALE GENOMIC DNA]</scope>
    <source>
        <strain evidence="2">DSM 16176</strain>
    </source>
</reference>
<dbReference type="Pfam" id="PF00494">
    <property type="entry name" value="SQS_PSY"/>
    <property type="match status" value="1"/>
</dbReference>
<dbReference type="GO" id="GO:0016114">
    <property type="term" value="P:terpenoid biosynthetic process"/>
    <property type="evidence" value="ECO:0007669"/>
    <property type="project" value="UniProtKB-ARBA"/>
</dbReference>
<evidence type="ECO:0000313" key="1">
    <source>
        <dbReference type="EMBL" id="SIS53563.1"/>
    </source>
</evidence>
<dbReference type="NCBIfam" id="TIGR03464">
    <property type="entry name" value="HpnC"/>
    <property type="match status" value="1"/>
</dbReference>
<sequence>MVGVPTELQGDFEVCRQLTRAHYENFSVVSMFVPRQLRPHFYSIYAFCRGVDDLGDEFPGDRLAALDAFEQELRRAFAGEATTPAFRALQYTIASCRLPMEPFLRLIEANRRDQRQHTYETWDDLRDYCRYSADPVGRLVLGVFGLLDDERAALSDATCTALQVANHMQDIERDLALGRIYVPRADLEQFGASLDDIRLRRATEGVRRCIELEVDRAQALFDEGRRLESLVPSPLARQLKLYRLGGEAILAAIRRQGFNPFAGRPVVSGGQKLRIALSVLAGRAKGEGGSA</sequence>
<accession>A0A1N7JW53</accession>
<dbReference type="InterPro" id="IPR033904">
    <property type="entry name" value="Trans_IPPS_HH"/>
</dbReference>
<gene>
    <name evidence="1" type="ORF">SAMN05421799_101213</name>
</gene>
<organism evidence="1 2">
    <name type="scientific">Alicyclobacillus vulcanalis</name>
    <dbReference type="NCBI Taxonomy" id="252246"/>
    <lineage>
        <taxon>Bacteria</taxon>
        <taxon>Bacillati</taxon>
        <taxon>Bacillota</taxon>
        <taxon>Bacilli</taxon>
        <taxon>Bacillales</taxon>
        <taxon>Alicyclobacillaceae</taxon>
        <taxon>Alicyclobacillus</taxon>
    </lineage>
</organism>
<keyword evidence="2" id="KW-1185">Reference proteome</keyword>
<dbReference type="EMBL" id="FTOO01000001">
    <property type="protein sequence ID" value="SIS53563.1"/>
    <property type="molecule type" value="Genomic_DNA"/>
</dbReference>
<dbReference type="InterPro" id="IPR044843">
    <property type="entry name" value="Trans_IPPS_bact-type"/>
</dbReference>
<dbReference type="RefSeq" id="WP_076344672.1">
    <property type="nucleotide sequence ID" value="NZ_FTOO01000001.1"/>
</dbReference>
<dbReference type="SFLD" id="SFLDS00005">
    <property type="entry name" value="Isoprenoid_Synthase_Type_I"/>
    <property type="match status" value="1"/>
</dbReference>
<dbReference type="CDD" id="cd00683">
    <property type="entry name" value="Trans_IPPS_HH"/>
    <property type="match status" value="1"/>
</dbReference>
<protein>
    <submittedName>
        <fullName evidence="1">Squalene synthase HpnC</fullName>
    </submittedName>
</protein>
<dbReference type="SFLD" id="SFLDG01018">
    <property type="entry name" value="Squalene/Phytoene_Synthase_Lik"/>
    <property type="match status" value="1"/>
</dbReference>
<dbReference type="GO" id="GO:0051996">
    <property type="term" value="F:squalene synthase [NAD(P)H] activity"/>
    <property type="evidence" value="ECO:0007669"/>
    <property type="project" value="InterPro"/>
</dbReference>
<dbReference type="InterPro" id="IPR017827">
    <property type="entry name" value="HSQ_synthase_HpnC"/>
</dbReference>
<dbReference type="InterPro" id="IPR008949">
    <property type="entry name" value="Isoprenoid_synthase_dom_sf"/>
</dbReference>
<dbReference type="OrthoDB" id="9787280at2"/>
<dbReference type="GO" id="GO:0004311">
    <property type="term" value="F:geranylgeranyl diphosphate synthase activity"/>
    <property type="evidence" value="ECO:0007669"/>
    <property type="project" value="InterPro"/>
</dbReference>
<dbReference type="PANTHER" id="PTHR31480">
    <property type="entry name" value="BIFUNCTIONAL LYCOPENE CYCLASE/PHYTOENE SYNTHASE"/>
    <property type="match status" value="1"/>
</dbReference>
<dbReference type="SUPFAM" id="SSF48576">
    <property type="entry name" value="Terpenoid synthases"/>
    <property type="match status" value="1"/>
</dbReference>
<evidence type="ECO:0000313" key="2">
    <source>
        <dbReference type="Proteomes" id="UP000186156"/>
    </source>
</evidence>
<dbReference type="Proteomes" id="UP000186156">
    <property type="component" value="Unassembled WGS sequence"/>
</dbReference>
<dbReference type="STRING" id="252246.SAMN05421799_101213"/>
<dbReference type="SFLD" id="SFLDG01212">
    <property type="entry name" value="Phytoene_synthase_like"/>
    <property type="match status" value="1"/>
</dbReference>
<dbReference type="Gene3D" id="1.10.600.10">
    <property type="entry name" value="Farnesyl Diphosphate Synthase"/>
    <property type="match status" value="1"/>
</dbReference>